<dbReference type="InterPro" id="IPR036264">
    <property type="entry name" value="Bact_exopeptidase_dim_dom"/>
</dbReference>
<dbReference type="GO" id="GO:0050118">
    <property type="term" value="F:N-acetyldiaminopimelate deacetylase activity"/>
    <property type="evidence" value="ECO:0007669"/>
    <property type="project" value="UniProtKB-ARBA"/>
</dbReference>
<dbReference type="FunFam" id="3.30.70.360:FF:000001">
    <property type="entry name" value="N-acetyldiaminopimelate deacetylase"/>
    <property type="match status" value="1"/>
</dbReference>
<dbReference type="Proteomes" id="UP000014400">
    <property type="component" value="Unassembled WGS sequence"/>
</dbReference>
<dbReference type="EMBL" id="ATCF01000005">
    <property type="protein sequence ID" value="EPE01120.1"/>
    <property type="molecule type" value="Genomic_DNA"/>
</dbReference>
<dbReference type="RefSeq" id="WP_016473823.1">
    <property type="nucleotide sequence ID" value="NZ_KE150480.1"/>
</dbReference>
<dbReference type="Gene3D" id="3.30.70.360">
    <property type="match status" value="1"/>
</dbReference>
<dbReference type="PATRIC" id="fig|1203554.3.peg.415"/>
<dbReference type="eggNOG" id="COG1473">
    <property type="taxonomic scope" value="Bacteria"/>
</dbReference>
<feature type="binding site" evidence="2">
    <location>
        <position position="137"/>
    </location>
    <ligand>
        <name>Mn(2+)</name>
        <dbReference type="ChEBI" id="CHEBI:29035"/>
        <label>2</label>
    </ligand>
</feature>
<feature type="binding site" evidence="2">
    <location>
        <position position="103"/>
    </location>
    <ligand>
        <name>Mn(2+)</name>
        <dbReference type="ChEBI" id="CHEBI:29035"/>
        <label>2</label>
    </ligand>
</feature>
<dbReference type="InterPro" id="IPR002933">
    <property type="entry name" value="Peptidase_M20"/>
</dbReference>
<dbReference type="NCBIfam" id="TIGR01891">
    <property type="entry name" value="amidohydrolases"/>
    <property type="match status" value="1"/>
</dbReference>
<organism evidence="4 5">
    <name type="scientific">Sutterella wadsworthensis HGA0223</name>
    <dbReference type="NCBI Taxonomy" id="1203554"/>
    <lineage>
        <taxon>Bacteria</taxon>
        <taxon>Pseudomonadati</taxon>
        <taxon>Pseudomonadota</taxon>
        <taxon>Betaproteobacteria</taxon>
        <taxon>Burkholderiales</taxon>
        <taxon>Sutterellaceae</taxon>
        <taxon>Sutterella</taxon>
    </lineage>
</organism>
<name>S3CKR7_9BURK</name>
<evidence type="ECO:0000256" key="1">
    <source>
        <dbReference type="ARBA" id="ARBA00022801"/>
    </source>
</evidence>
<feature type="binding site" evidence="2">
    <location>
        <position position="161"/>
    </location>
    <ligand>
        <name>Mn(2+)</name>
        <dbReference type="ChEBI" id="CHEBI:29035"/>
        <label>2</label>
    </ligand>
</feature>
<dbReference type="Gene3D" id="3.40.630.10">
    <property type="entry name" value="Zn peptidases"/>
    <property type="match status" value="1"/>
</dbReference>
<keyword evidence="5" id="KW-1185">Reference proteome</keyword>
<evidence type="ECO:0000256" key="2">
    <source>
        <dbReference type="PIRSR" id="PIRSR005962-1"/>
    </source>
</evidence>
<dbReference type="Pfam" id="PF01546">
    <property type="entry name" value="Peptidase_M20"/>
    <property type="match status" value="1"/>
</dbReference>
<feature type="binding site" evidence="2">
    <location>
        <position position="360"/>
    </location>
    <ligand>
        <name>Mn(2+)</name>
        <dbReference type="ChEBI" id="CHEBI:29035"/>
        <label>2</label>
    </ligand>
</feature>
<sequence>MTLQDLIAKYSDYQVEMRRYFHQHPEESAKEFKTAERIRAELDKLGVQWRPCGMGTGTLARISGKQPGRTILLRGDIDALSVKEETGLPYASTNPGVMHACGHDCHISMLLTAVHMIHDIQDQLKGTVVFAFQPAEEIGRGAQSMIAEGALEGVDACFGMHVWSDVAAGKAAMRKGAMMASGDRFKVKVIGKSGHGAQPQRAVDAVVMGAAIVQNLQSLVSRELDPIDTAVVTVGKFTGGTRFNVIAGTAELEGTTRAFNPEVRNSFAERITRIAKSTAEAMRGTAEVEYEYLVPVTINDPKMIDVAAGAAKKIFGEDGVLEAPQMMGGEDFSYYQEKIPGAMVLLGVRNEALGAVWPQHHGCYRVDESVLVKGAALHVQTALDFLGVELH</sequence>
<keyword evidence="2" id="KW-0464">Manganese</keyword>
<dbReference type="AlphaFoldDB" id="S3CKR7"/>
<keyword evidence="2" id="KW-0479">Metal-binding</keyword>
<comment type="caution">
    <text evidence="4">The sequence shown here is derived from an EMBL/GenBank/DDBJ whole genome shotgun (WGS) entry which is preliminary data.</text>
</comment>
<accession>S3CKR7</accession>
<dbReference type="GO" id="GO:0046872">
    <property type="term" value="F:metal ion binding"/>
    <property type="evidence" value="ECO:0007669"/>
    <property type="project" value="UniProtKB-KW"/>
</dbReference>
<dbReference type="SUPFAM" id="SSF53187">
    <property type="entry name" value="Zn-dependent exopeptidases"/>
    <property type="match status" value="1"/>
</dbReference>
<dbReference type="InterPro" id="IPR011650">
    <property type="entry name" value="Peptidase_M20_dimer"/>
</dbReference>
<dbReference type="PIRSF" id="PIRSF005962">
    <property type="entry name" value="Pept_M20D_amidohydro"/>
    <property type="match status" value="1"/>
</dbReference>
<dbReference type="GO" id="GO:0019877">
    <property type="term" value="P:diaminopimelate biosynthetic process"/>
    <property type="evidence" value="ECO:0007669"/>
    <property type="project" value="UniProtKB-ARBA"/>
</dbReference>
<keyword evidence="1 4" id="KW-0378">Hydrolase</keyword>
<protein>
    <submittedName>
        <fullName evidence="4">Amidohydrolase</fullName>
    </submittedName>
</protein>
<dbReference type="HOGENOM" id="CLU_023257_1_1_4"/>
<comment type="cofactor">
    <cofactor evidence="2">
        <name>Mn(2+)</name>
        <dbReference type="ChEBI" id="CHEBI:29035"/>
    </cofactor>
    <text evidence="2">The Mn(2+) ion enhances activity.</text>
</comment>
<dbReference type="InterPro" id="IPR017439">
    <property type="entry name" value="Amidohydrolase"/>
</dbReference>
<dbReference type="SUPFAM" id="SSF55031">
    <property type="entry name" value="Bacterial exopeptidase dimerisation domain"/>
    <property type="match status" value="1"/>
</dbReference>
<dbReference type="STRING" id="1203554.HMPREF1476_00430"/>
<evidence type="ECO:0000259" key="3">
    <source>
        <dbReference type="Pfam" id="PF07687"/>
    </source>
</evidence>
<evidence type="ECO:0000313" key="5">
    <source>
        <dbReference type="Proteomes" id="UP000014400"/>
    </source>
</evidence>
<gene>
    <name evidence="4" type="ORF">HMPREF1476_00430</name>
</gene>
<evidence type="ECO:0000313" key="4">
    <source>
        <dbReference type="EMBL" id="EPE01120.1"/>
    </source>
</evidence>
<proteinExistence type="predicted"/>
<dbReference type="PANTHER" id="PTHR11014">
    <property type="entry name" value="PEPTIDASE M20 FAMILY MEMBER"/>
    <property type="match status" value="1"/>
</dbReference>
<dbReference type="Pfam" id="PF07687">
    <property type="entry name" value="M20_dimer"/>
    <property type="match status" value="1"/>
</dbReference>
<feature type="domain" description="Peptidase M20 dimerisation" evidence="3">
    <location>
        <begin position="185"/>
        <end position="280"/>
    </location>
</feature>
<reference evidence="4 5" key="1">
    <citation type="submission" date="2013-04" db="EMBL/GenBank/DDBJ databases">
        <title>The Genome Sequence of Sutterella wadsworthensis HGA0223.</title>
        <authorList>
            <consortium name="The Broad Institute Genomics Platform"/>
            <person name="Earl A."/>
            <person name="Ward D."/>
            <person name="Feldgarden M."/>
            <person name="Gevers D."/>
            <person name="Schmidt T.M."/>
            <person name="Dover J."/>
            <person name="Dai D."/>
            <person name="Walker B."/>
            <person name="Young S."/>
            <person name="Zeng Q."/>
            <person name="Gargeya S."/>
            <person name="Fitzgerald M."/>
            <person name="Haas B."/>
            <person name="Abouelleil A."/>
            <person name="Allen A.W."/>
            <person name="Alvarado L."/>
            <person name="Arachchi H.M."/>
            <person name="Berlin A.M."/>
            <person name="Chapman S.B."/>
            <person name="Gainer-Dewar J."/>
            <person name="Goldberg J."/>
            <person name="Griggs A."/>
            <person name="Gujja S."/>
            <person name="Hansen M."/>
            <person name="Howarth C."/>
            <person name="Imamovic A."/>
            <person name="Ireland A."/>
            <person name="Larimer J."/>
            <person name="McCowan C."/>
            <person name="Murphy C."/>
            <person name="Pearson M."/>
            <person name="Poon T.W."/>
            <person name="Priest M."/>
            <person name="Roberts A."/>
            <person name="Saif S."/>
            <person name="Shea T."/>
            <person name="Sisk P."/>
            <person name="Sykes S."/>
            <person name="Wortman J."/>
            <person name="Nusbaum C."/>
            <person name="Birren B."/>
        </authorList>
    </citation>
    <scope>NUCLEOTIDE SEQUENCE [LARGE SCALE GENOMIC DNA]</scope>
    <source>
        <strain evidence="4 5">HGA0223</strain>
    </source>
</reference>
<dbReference type="PANTHER" id="PTHR11014:SF63">
    <property type="entry name" value="METALLOPEPTIDASE, PUTATIVE (AFU_ORTHOLOGUE AFUA_6G09600)-RELATED"/>
    <property type="match status" value="1"/>
</dbReference>
<feature type="binding site" evidence="2">
    <location>
        <position position="101"/>
    </location>
    <ligand>
        <name>Mn(2+)</name>
        <dbReference type="ChEBI" id="CHEBI:29035"/>
        <label>2</label>
    </ligand>
</feature>